<feature type="compositionally biased region" description="Low complexity" evidence="2">
    <location>
        <begin position="559"/>
        <end position="573"/>
    </location>
</feature>
<accession>T1PIZ5</accession>
<feature type="compositionally biased region" description="Low complexity" evidence="2">
    <location>
        <begin position="580"/>
        <end position="600"/>
    </location>
</feature>
<dbReference type="SMART" id="SM00317">
    <property type="entry name" value="SET"/>
    <property type="match status" value="1"/>
</dbReference>
<dbReference type="VEuPathDB" id="VectorBase:MDOMA2_011166"/>
<dbReference type="InterPro" id="IPR001214">
    <property type="entry name" value="SET_dom"/>
</dbReference>
<dbReference type="PROSITE" id="PS50280">
    <property type="entry name" value="SET"/>
    <property type="match status" value="1"/>
</dbReference>
<reference evidence="4" key="1">
    <citation type="submission" date="2012-08" db="EMBL/GenBank/DDBJ databases">
        <title>Transcriptome of adult Musca domestica launches a platform for comparative house fly gene expression and characterization of differential gene expression among resistant and susceptible house flies.</title>
        <authorList>
            <person name="Liu N."/>
            <person name="Zhang L."/>
            <person name="Li M."/>
            <person name="Reid W."/>
        </authorList>
    </citation>
    <scope>NUCLEOTIDE SEQUENCE</scope>
    <source>
        <strain evidence="4">ALHF</strain>
        <tissue evidence="4">Whole body</tissue>
    </source>
</reference>
<feature type="region of interest" description="Disordered" evidence="2">
    <location>
        <begin position="284"/>
        <end position="322"/>
    </location>
</feature>
<keyword evidence="1" id="KW-0156">Chromatin regulator</keyword>
<dbReference type="VEuPathDB" id="VectorBase:MDOA002077"/>
<feature type="domain" description="SET" evidence="3">
    <location>
        <begin position="196"/>
        <end position="382"/>
    </location>
</feature>
<dbReference type="GO" id="GO:0008757">
    <property type="term" value="F:S-adenosylmethionine-dependent methyltransferase activity"/>
    <property type="evidence" value="ECO:0007669"/>
    <property type="project" value="UniProtKB-ARBA"/>
</dbReference>
<evidence type="ECO:0000313" key="4">
    <source>
        <dbReference type="EMBL" id="AFP63365.1"/>
    </source>
</evidence>
<name>T1PIZ5_MUSDO</name>
<feature type="compositionally biased region" description="Low complexity" evidence="2">
    <location>
        <begin position="284"/>
        <end position="298"/>
    </location>
</feature>
<evidence type="ECO:0000259" key="3">
    <source>
        <dbReference type="PROSITE" id="PS50280"/>
    </source>
</evidence>
<evidence type="ECO:0000256" key="1">
    <source>
        <dbReference type="ARBA" id="ARBA00022853"/>
    </source>
</evidence>
<feature type="region of interest" description="Disordered" evidence="2">
    <location>
        <begin position="425"/>
        <end position="502"/>
    </location>
</feature>
<dbReference type="PANTHER" id="PTHR46462:SF3">
    <property type="entry name" value="UPSET, ISOFORM A"/>
    <property type="match status" value="1"/>
</dbReference>
<dbReference type="EMBL" id="KA648736">
    <property type="protein sequence ID" value="AFP63365.1"/>
    <property type="molecule type" value="mRNA"/>
</dbReference>
<dbReference type="PANTHER" id="PTHR46462">
    <property type="entry name" value="UPSET, ISOFORM A"/>
    <property type="match status" value="1"/>
</dbReference>
<dbReference type="Gene3D" id="2.170.270.10">
    <property type="entry name" value="SET domain"/>
    <property type="match status" value="1"/>
</dbReference>
<proteinExistence type="evidence at transcript level"/>
<evidence type="ECO:0000256" key="2">
    <source>
        <dbReference type="SAM" id="MobiDB-lite"/>
    </source>
</evidence>
<dbReference type="CDD" id="cd10529">
    <property type="entry name" value="SET_SETD5-like"/>
    <property type="match status" value="1"/>
</dbReference>
<organism evidence="4">
    <name type="scientific">Musca domestica</name>
    <name type="common">House fly</name>
    <dbReference type="NCBI Taxonomy" id="7370"/>
    <lineage>
        <taxon>Eukaryota</taxon>
        <taxon>Metazoa</taxon>
        <taxon>Ecdysozoa</taxon>
        <taxon>Arthropoda</taxon>
        <taxon>Hexapoda</taxon>
        <taxon>Insecta</taxon>
        <taxon>Pterygota</taxon>
        <taxon>Neoptera</taxon>
        <taxon>Endopterygota</taxon>
        <taxon>Diptera</taxon>
        <taxon>Brachycera</taxon>
        <taxon>Muscomorpha</taxon>
        <taxon>Muscoidea</taxon>
        <taxon>Muscidae</taxon>
        <taxon>Musca</taxon>
    </lineage>
</organism>
<dbReference type="GO" id="GO:0006325">
    <property type="term" value="P:chromatin organization"/>
    <property type="evidence" value="ECO:0007669"/>
    <property type="project" value="UniProtKB-KW"/>
</dbReference>
<feature type="region of interest" description="Disordered" evidence="2">
    <location>
        <begin position="74"/>
        <end position="136"/>
    </location>
</feature>
<dbReference type="VEuPathDB" id="VectorBase:MDOMA2_014909"/>
<dbReference type="Pfam" id="PF00856">
    <property type="entry name" value="SET"/>
    <property type="match status" value="1"/>
</dbReference>
<dbReference type="GO" id="GO:0006355">
    <property type="term" value="P:regulation of DNA-templated transcription"/>
    <property type="evidence" value="ECO:0007669"/>
    <property type="project" value="TreeGrafter"/>
</dbReference>
<feature type="compositionally biased region" description="Polar residues" evidence="2">
    <location>
        <begin position="445"/>
        <end position="494"/>
    </location>
</feature>
<feature type="region of interest" description="Disordered" evidence="2">
    <location>
        <begin position="559"/>
        <end position="600"/>
    </location>
</feature>
<dbReference type="GO" id="GO:0034967">
    <property type="term" value="C:Set3 complex"/>
    <property type="evidence" value="ECO:0007669"/>
    <property type="project" value="TreeGrafter"/>
</dbReference>
<dbReference type="GO" id="GO:0008170">
    <property type="term" value="F:N-methyltransferase activity"/>
    <property type="evidence" value="ECO:0007669"/>
    <property type="project" value="UniProtKB-ARBA"/>
</dbReference>
<dbReference type="InterPro" id="IPR046341">
    <property type="entry name" value="SET_dom_sf"/>
</dbReference>
<dbReference type="GO" id="GO:0008276">
    <property type="term" value="F:protein methyltransferase activity"/>
    <property type="evidence" value="ECO:0007669"/>
    <property type="project" value="UniProtKB-ARBA"/>
</dbReference>
<dbReference type="AlphaFoldDB" id="T1PIZ5"/>
<protein>
    <submittedName>
        <fullName evidence="4">SET domain protein</fullName>
    </submittedName>
</protein>
<dbReference type="SUPFAM" id="SSF82199">
    <property type="entry name" value="SET domain"/>
    <property type="match status" value="1"/>
</dbReference>
<sequence>MAQAAAAAAVAAGTQGAAGTAISGGINASSNLMTDVLAGQQRLGTASGGNFGMGTTNLNDATNQLGGTLKKGAKMLKKVKESGKKSKKSDKLSGVGGTAAASGAVGGGKSGRKESKKTTKRKRGGGHDGSCGSGNMTAAEKHAALMEQWKTNYEKAVTNHYSPELRARLHAITKQPLLLQSIVNTENPLLKEYSNGNLESKVQTIPHAGGRILVSTMDLPPNTPICELRGKYMLTTQYKTQNTSVNMNCPPPNNYQLNSYKPHRMPGRYIFFYQLQGAAESALSSASSQSPASTTTTTINPDGSVTTTTTPAQLSPPQPAALMKGPEICVDTRTYGNDARFVRRSCRPNAEIQHLFEKGTIHLFIVSRTDIRNSTEITIRHEPHDLHAVLNKKSNSMIIQPTSTPCACGLSKDCIFGPPLPQLPPAAKSGRKSLSFSGGGSSSGNQTAKQRKANQQNLNRNRSTSSSGDSNMGVGNQLLSTAQSNINSSPTPTVALSLNSPNNNLLTTKVGPAIMGGKNSLTVAANNGLMPLTASCNSNLSNASSNSSSTLTSLMHSDSGICTSSSSPSVSIPSPTPHMHSPIQQSHPHLQQQQQSQLKPMQVVPQQQQQQQLMQSLPTPLILTADMQQTPQQQQGLHQQYEQQASVAAGAQQAIPQVALQSPQLSSMQQQQQQQHQLSQVADEHYECDESQQSLYHPHHPHQQTHNQLTQFKQEHLEQQEVVVEELTHDMQNEIVTGDGDLQRLGAGIGVDEHEKVKAEQQLLYEIEAMDNA</sequence>
<dbReference type="GO" id="GO:0070210">
    <property type="term" value="C:Rpd3L-Expanded complex"/>
    <property type="evidence" value="ECO:0007669"/>
    <property type="project" value="TreeGrafter"/>
</dbReference>
<dbReference type="VEuPathDB" id="VectorBase:MDOA013044"/>